<accession>A0A4C1TLJ0</accession>
<organism evidence="3 4">
    <name type="scientific">Eumeta variegata</name>
    <name type="common">Bagworm moth</name>
    <name type="synonym">Eumeta japonica</name>
    <dbReference type="NCBI Taxonomy" id="151549"/>
    <lineage>
        <taxon>Eukaryota</taxon>
        <taxon>Metazoa</taxon>
        <taxon>Ecdysozoa</taxon>
        <taxon>Arthropoda</taxon>
        <taxon>Hexapoda</taxon>
        <taxon>Insecta</taxon>
        <taxon>Pterygota</taxon>
        <taxon>Neoptera</taxon>
        <taxon>Endopterygota</taxon>
        <taxon>Lepidoptera</taxon>
        <taxon>Glossata</taxon>
        <taxon>Ditrysia</taxon>
        <taxon>Tineoidea</taxon>
        <taxon>Psychidae</taxon>
        <taxon>Oiketicinae</taxon>
        <taxon>Eumeta</taxon>
    </lineage>
</organism>
<dbReference type="EMBL" id="BGZK01000069">
    <property type="protein sequence ID" value="GBP15076.1"/>
    <property type="molecule type" value="Genomic_DNA"/>
</dbReference>
<evidence type="ECO:0000313" key="3">
    <source>
        <dbReference type="EMBL" id="GBP15076.1"/>
    </source>
</evidence>
<gene>
    <name evidence="3" type="ORF">EVAR_11386_1</name>
</gene>
<feature type="compositionally biased region" description="Low complexity" evidence="1">
    <location>
        <begin position="163"/>
        <end position="189"/>
    </location>
</feature>
<sequence length="358" mass="40274">MRRWRLWTRCRKSLTPSRHLPVLHRKEAIIQDHSEYYGSRVAAVAGVFILLGVGVVVGCLILILEHLFYKYTLPVLRHQPKGTIWRSRNIMFFSQKLYRFINCVELVSPHHAARELVNTIRQGHFTSLFQKSVKRQGRDLSLDSIKENVGVETSELSEELSESKFLSPSSEAGGRSPRSPRQGRSPRQQRSPRGRRKRCSLAGLNVRRFSTDSVLGSDSSSVYERTSLNIGRRLSRDASCLTNSPPDINTRLRTPSPMVRRADGCSNRSTQDVSERTLSAEGLTPRASVEILVSDESDLLPISYQSGASGAGARSELARLPEEELVRLWHSSEREVRDALLAALQEQRADGAFERDPG</sequence>
<keyword evidence="2" id="KW-1133">Transmembrane helix</keyword>
<dbReference type="Proteomes" id="UP000299102">
    <property type="component" value="Unassembled WGS sequence"/>
</dbReference>
<evidence type="ECO:0000313" key="4">
    <source>
        <dbReference type="Proteomes" id="UP000299102"/>
    </source>
</evidence>
<keyword evidence="4" id="KW-1185">Reference proteome</keyword>
<evidence type="ECO:0000256" key="2">
    <source>
        <dbReference type="SAM" id="Phobius"/>
    </source>
</evidence>
<name>A0A4C1TLJ0_EUMVA</name>
<dbReference type="OrthoDB" id="5984008at2759"/>
<keyword evidence="2" id="KW-0812">Transmembrane</keyword>
<evidence type="ECO:0000256" key="1">
    <source>
        <dbReference type="SAM" id="MobiDB-lite"/>
    </source>
</evidence>
<keyword evidence="2" id="KW-0472">Membrane</keyword>
<comment type="caution">
    <text evidence="3">The sequence shown here is derived from an EMBL/GenBank/DDBJ whole genome shotgun (WGS) entry which is preliminary data.</text>
</comment>
<protein>
    <submittedName>
        <fullName evidence="3">Uncharacterized protein</fullName>
    </submittedName>
</protein>
<feature type="region of interest" description="Disordered" evidence="1">
    <location>
        <begin position="159"/>
        <end position="198"/>
    </location>
</feature>
<proteinExistence type="predicted"/>
<dbReference type="STRING" id="151549.A0A4C1TLJ0"/>
<feature type="transmembrane region" description="Helical" evidence="2">
    <location>
        <begin position="41"/>
        <end position="64"/>
    </location>
</feature>
<dbReference type="AlphaFoldDB" id="A0A4C1TLJ0"/>
<reference evidence="3 4" key="1">
    <citation type="journal article" date="2019" name="Commun. Biol.">
        <title>The bagworm genome reveals a unique fibroin gene that provides high tensile strength.</title>
        <authorList>
            <person name="Kono N."/>
            <person name="Nakamura H."/>
            <person name="Ohtoshi R."/>
            <person name="Tomita M."/>
            <person name="Numata K."/>
            <person name="Arakawa K."/>
        </authorList>
    </citation>
    <scope>NUCLEOTIDE SEQUENCE [LARGE SCALE GENOMIC DNA]</scope>
</reference>
<feature type="region of interest" description="Disordered" evidence="1">
    <location>
        <begin position="259"/>
        <end position="280"/>
    </location>
</feature>